<sequence length="132" mass="14762">MVNPNPSDCASTLQDLSWRNGSCHLDLLLMKFGRESGSRYLDCGFTRRRETNQTNSSADGNPRFEKHDRVTPALRRHANPPNRLALPRWGLDCKTRYPPPPLPVSTFSHATATTSTTVGRLRETARTAEGPE</sequence>
<organism evidence="2 3">
    <name type="scientific">Biomphalaria pfeifferi</name>
    <name type="common">Bloodfluke planorb</name>
    <name type="synonym">Freshwater snail</name>
    <dbReference type="NCBI Taxonomy" id="112525"/>
    <lineage>
        <taxon>Eukaryota</taxon>
        <taxon>Metazoa</taxon>
        <taxon>Spiralia</taxon>
        <taxon>Lophotrochozoa</taxon>
        <taxon>Mollusca</taxon>
        <taxon>Gastropoda</taxon>
        <taxon>Heterobranchia</taxon>
        <taxon>Euthyneura</taxon>
        <taxon>Panpulmonata</taxon>
        <taxon>Hygrophila</taxon>
        <taxon>Lymnaeoidea</taxon>
        <taxon>Planorbidae</taxon>
        <taxon>Biomphalaria</taxon>
    </lineage>
</organism>
<gene>
    <name evidence="2" type="ORF">Bpfe_009620</name>
</gene>
<dbReference type="Proteomes" id="UP001233172">
    <property type="component" value="Unassembled WGS sequence"/>
</dbReference>
<feature type="region of interest" description="Disordered" evidence="1">
    <location>
        <begin position="101"/>
        <end position="132"/>
    </location>
</feature>
<accession>A0AAD8BUH9</accession>
<dbReference type="AlphaFoldDB" id="A0AAD8BUH9"/>
<feature type="region of interest" description="Disordered" evidence="1">
    <location>
        <begin position="49"/>
        <end position="87"/>
    </location>
</feature>
<reference evidence="2" key="2">
    <citation type="submission" date="2023-04" db="EMBL/GenBank/DDBJ databases">
        <authorList>
            <person name="Bu L."/>
            <person name="Lu L."/>
            <person name="Laidemitt M.R."/>
            <person name="Zhang S.M."/>
            <person name="Mutuku M."/>
            <person name="Mkoji G."/>
            <person name="Steinauer M."/>
            <person name="Loker E.S."/>
        </authorList>
    </citation>
    <scope>NUCLEOTIDE SEQUENCE</scope>
    <source>
        <strain evidence="2">KasaAsao</strain>
        <tissue evidence="2">Whole Snail</tissue>
    </source>
</reference>
<protein>
    <submittedName>
        <fullName evidence="2">Protein Wnt-11b-2-like X1</fullName>
    </submittedName>
</protein>
<dbReference type="EMBL" id="JASAOG010000032">
    <property type="protein sequence ID" value="KAK0061092.1"/>
    <property type="molecule type" value="Genomic_DNA"/>
</dbReference>
<evidence type="ECO:0000313" key="3">
    <source>
        <dbReference type="Proteomes" id="UP001233172"/>
    </source>
</evidence>
<evidence type="ECO:0000256" key="1">
    <source>
        <dbReference type="SAM" id="MobiDB-lite"/>
    </source>
</evidence>
<proteinExistence type="predicted"/>
<reference evidence="2" key="1">
    <citation type="journal article" date="2023" name="PLoS Negl. Trop. Dis.">
        <title>A genome sequence for Biomphalaria pfeifferi, the major vector snail for the human-infecting parasite Schistosoma mansoni.</title>
        <authorList>
            <person name="Bu L."/>
            <person name="Lu L."/>
            <person name="Laidemitt M.R."/>
            <person name="Zhang S.M."/>
            <person name="Mutuku M."/>
            <person name="Mkoji G."/>
            <person name="Steinauer M."/>
            <person name="Loker E.S."/>
        </authorList>
    </citation>
    <scope>NUCLEOTIDE SEQUENCE</scope>
    <source>
        <strain evidence="2">KasaAsao</strain>
    </source>
</reference>
<comment type="caution">
    <text evidence="2">The sequence shown here is derived from an EMBL/GenBank/DDBJ whole genome shotgun (WGS) entry which is preliminary data.</text>
</comment>
<feature type="compositionally biased region" description="Low complexity" evidence="1">
    <location>
        <begin position="105"/>
        <end position="117"/>
    </location>
</feature>
<evidence type="ECO:0000313" key="2">
    <source>
        <dbReference type="EMBL" id="KAK0061092.1"/>
    </source>
</evidence>
<name>A0AAD8BUH9_BIOPF</name>
<keyword evidence="3" id="KW-1185">Reference proteome</keyword>